<feature type="domain" description="Reverse transcriptase zinc-binding" evidence="5">
    <location>
        <begin position="1182"/>
        <end position="1277"/>
    </location>
</feature>
<dbReference type="Pfam" id="PF13456">
    <property type="entry name" value="RVT_3"/>
    <property type="match status" value="1"/>
</dbReference>
<dbReference type="GO" id="GO:0003676">
    <property type="term" value="F:nucleic acid binding"/>
    <property type="evidence" value="ECO:0007669"/>
    <property type="project" value="InterPro"/>
</dbReference>
<dbReference type="InterPro" id="IPR036691">
    <property type="entry name" value="Endo/exonu/phosph_ase_sf"/>
</dbReference>
<evidence type="ECO:0000259" key="3">
    <source>
        <dbReference type="Pfam" id="PF03372"/>
    </source>
</evidence>
<feature type="domain" description="Endonuclease/exonuclease/phosphatase" evidence="3">
    <location>
        <begin position="467"/>
        <end position="635"/>
    </location>
</feature>
<evidence type="ECO:0000256" key="1">
    <source>
        <dbReference type="SAM" id="MobiDB-lite"/>
    </source>
</evidence>
<sequence>MEEITGRWNNFSLSRSEARGVPLTSRRTNQGGTIAAKFLTRRRINIEAVAKTFRPLWRADKGFTIRDMGENKAIFTFKDIIDVERVIQNGPWAYDRSLVVCKRVEANIPIYEIQFTHSYFWVQIHGLPVLSLNQEASEAIGQTLGMVEHAPESVEDRGGGPCMRVRVLIDITKPLFRGRKILIDDELERWVSFKYEKLPNFCYWCGQFGPWMRASMDYGGRRTVVVVNGESTDRSTTEVPAPQNREETAREAPVIPSTIYNEAPTPMDEQDIHITPHAPHVLVEPKQRDHDQTHPTRETRAALFAAELERIDAAIGYNNIVQDQPHTTIEKVAQLTSVLEGSSQNPHPQSILLDNQIAENLNNNISVIQGLDSGLETTRLSREELLDTVEIIPAQAEFNAKPTSSSIPRWKQRARKSTSTINQPQNQVEHSGTNKRTREEEEHSESGEKPSTKRRTIQDRDTDTTTFRELHELVKQEGPALVFLLETRLEVKNLDPLRIKLGFHGVVGVDRTGTGGGLALMWKEGWQVSVHSSSVAHIDAIIQCRGSLDWHLTGFYGNPESSKRDDSWTLLRRLKRYDNLPWLVIGDFNEITDPSEKSGRLEQNWYQMDRFRKVLTNCELKDMGFHGNRFTWWNGRQGRDCVYERLDRGVCSVEWRLKFPEAWVRHVSFTNSDHEALALDFQIKEPRTNKLPKRFYFENTWLQLEGCEEVIISAWKTPHLGYPMFQVLHQVISDTQSAFVPGRLITDNILLAFEALHYMKSKRRGRATHMAIKLDMSKAYDRVEWEFIRAMMLKLGFADRWVHLIMECVQTISYSVLLNGAPTGFIKPTRGLRQGDPLSPYLFLICTEGLTSLLSKAEMTGSLQDCRALTYLLSCYERASGQKLNQEKTSLFFSTNTQHDIRQAICTELHTTSTGDLGKYLGLPPIVGKGKKQAFMDVKHKIANKLQGWKGKLLSQAGKEILIKSVAQAIPVYSMSCFRIPDNLCKEINSMVGKFWWGQKSTEKKIHWQKWSNLCQKKQDGGMGFRDLSMFNLALLAKQGWRLLQNPDTLLHRVLKAKYFPDCSFLDAQIPSHSSFTWRSLAQARHIIRLGTRWRIGNGSQVNIWKDNWISSSSPLKIIFLRQILPENARVCDLIDDDSRLWKSSLIDSIFLPLEAEQIKSIPLHPSRHDSMVWSGTPNGQFSTRSAYQLQAAEKSSLSASTSDQSRNHSFWKSLWGVAVPNKIKVFMWRACKSSLPTKANLFSRGVLSSCTCPVCHDENETIFHTLWDCQYARTVWQNSLLHKLHYSIQVSNWNDVVEEVLRTQRRQDIETFFTLAWMIWGNRNNAWLQKPSADVEILGEKAPTYVEEYNEVTKKVEDSRYVLCRKWSPPTGSMLKMNVATTYFNTRKSVGLGVVIRNSRGEQMASYCEEFPSAKESLHSTANAMIKALQFGVDAGFYCLMVEFSHSQLKALIQSTEECLSEIGDQIAHIRNFRTKFSHLDFIVIPGSCNRTAKMLAGFAKGNTEPSIWLEEGPAFLLPIVLAELS</sequence>
<dbReference type="SUPFAM" id="SSF56672">
    <property type="entry name" value="DNA/RNA polymerases"/>
    <property type="match status" value="1"/>
</dbReference>
<evidence type="ECO:0000313" key="8">
    <source>
        <dbReference type="EMBL" id="SPC82875.1"/>
    </source>
</evidence>
<dbReference type="InterPro" id="IPR005135">
    <property type="entry name" value="Endo/exonuclease/phosphatase"/>
</dbReference>
<gene>
    <name evidence="8" type="ORF">FSB_LOCUS10757</name>
</gene>
<protein>
    <recommendedName>
        <fullName evidence="9">Reverse transcriptase domain-containing protein</fullName>
    </recommendedName>
</protein>
<dbReference type="Pfam" id="PF14392">
    <property type="entry name" value="zf-CCHC_4"/>
    <property type="match status" value="1"/>
</dbReference>
<reference evidence="8" key="1">
    <citation type="submission" date="2018-02" db="EMBL/GenBank/DDBJ databases">
        <authorList>
            <person name="Cohen D.B."/>
            <person name="Kent A.D."/>
        </authorList>
    </citation>
    <scope>NUCLEOTIDE SEQUENCE</scope>
</reference>
<proteinExistence type="predicted"/>
<dbReference type="SUPFAM" id="SSF56219">
    <property type="entry name" value="DNase I-like"/>
    <property type="match status" value="1"/>
</dbReference>
<dbReference type="Gene3D" id="3.60.10.10">
    <property type="entry name" value="Endonuclease/exonuclease/phosphatase"/>
    <property type="match status" value="1"/>
</dbReference>
<dbReference type="InterPro" id="IPR026960">
    <property type="entry name" value="RVT-Znf"/>
</dbReference>
<feature type="region of interest" description="Disordered" evidence="1">
    <location>
        <begin position="230"/>
        <end position="250"/>
    </location>
</feature>
<dbReference type="GO" id="GO:0004523">
    <property type="term" value="F:RNA-DNA hybrid ribonuclease activity"/>
    <property type="evidence" value="ECO:0007669"/>
    <property type="project" value="InterPro"/>
</dbReference>
<organism evidence="8">
    <name type="scientific">Fagus sylvatica</name>
    <name type="common">Beechnut</name>
    <dbReference type="NCBI Taxonomy" id="28930"/>
    <lineage>
        <taxon>Eukaryota</taxon>
        <taxon>Viridiplantae</taxon>
        <taxon>Streptophyta</taxon>
        <taxon>Embryophyta</taxon>
        <taxon>Tracheophyta</taxon>
        <taxon>Spermatophyta</taxon>
        <taxon>Magnoliopsida</taxon>
        <taxon>eudicotyledons</taxon>
        <taxon>Gunneridae</taxon>
        <taxon>Pentapetalae</taxon>
        <taxon>rosids</taxon>
        <taxon>fabids</taxon>
        <taxon>Fagales</taxon>
        <taxon>Fagaceae</taxon>
        <taxon>Fagus</taxon>
    </lineage>
</organism>
<evidence type="ECO:0000259" key="7">
    <source>
        <dbReference type="Pfam" id="PF14392"/>
    </source>
</evidence>
<evidence type="ECO:0000259" key="4">
    <source>
        <dbReference type="Pfam" id="PF13456"/>
    </source>
</evidence>
<dbReference type="EMBL" id="OIVN01000605">
    <property type="protein sequence ID" value="SPC82875.1"/>
    <property type="molecule type" value="Genomic_DNA"/>
</dbReference>
<dbReference type="InterPro" id="IPR025836">
    <property type="entry name" value="Zn_knuckle_CX2CX4HX4C"/>
</dbReference>
<feature type="region of interest" description="Disordered" evidence="1">
    <location>
        <begin position="400"/>
        <end position="463"/>
    </location>
</feature>
<feature type="domain" description="Reverse transcriptase" evidence="2">
    <location>
        <begin position="730"/>
        <end position="865"/>
    </location>
</feature>
<dbReference type="PANTHER" id="PTHR33116:SF86">
    <property type="entry name" value="REVERSE TRANSCRIPTASE DOMAIN-CONTAINING PROTEIN"/>
    <property type="match status" value="1"/>
</dbReference>
<dbReference type="Pfam" id="PF14111">
    <property type="entry name" value="DUF4283"/>
    <property type="match status" value="1"/>
</dbReference>
<dbReference type="InterPro" id="IPR043502">
    <property type="entry name" value="DNA/RNA_pol_sf"/>
</dbReference>
<accession>A0A2N9F707</accession>
<dbReference type="InterPro" id="IPR000477">
    <property type="entry name" value="RT_dom"/>
</dbReference>
<evidence type="ECO:0008006" key="9">
    <source>
        <dbReference type="Google" id="ProtNLM"/>
    </source>
</evidence>
<dbReference type="InterPro" id="IPR025558">
    <property type="entry name" value="DUF4283"/>
</dbReference>
<evidence type="ECO:0000259" key="5">
    <source>
        <dbReference type="Pfam" id="PF13966"/>
    </source>
</evidence>
<dbReference type="CDD" id="cd01650">
    <property type="entry name" value="RT_nLTR_like"/>
    <property type="match status" value="1"/>
</dbReference>
<feature type="domain" description="RNase H type-1" evidence="4">
    <location>
        <begin position="1381"/>
        <end position="1500"/>
    </location>
</feature>
<dbReference type="InterPro" id="IPR002156">
    <property type="entry name" value="RNaseH_domain"/>
</dbReference>
<dbReference type="Pfam" id="PF00078">
    <property type="entry name" value="RVT_1"/>
    <property type="match status" value="1"/>
</dbReference>
<dbReference type="Pfam" id="PF13966">
    <property type="entry name" value="zf-RVT"/>
    <property type="match status" value="1"/>
</dbReference>
<dbReference type="PANTHER" id="PTHR33116">
    <property type="entry name" value="REVERSE TRANSCRIPTASE ZINC-BINDING DOMAIN-CONTAINING PROTEIN-RELATED-RELATED"/>
    <property type="match status" value="1"/>
</dbReference>
<evidence type="ECO:0000259" key="6">
    <source>
        <dbReference type="Pfam" id="PF14111"/>
    </source>
</evidence>
<feature type="domain" description="Zinc knuckle CX2CX4HX4C" evidence="7">
    <location>
        <begin position="169"/>
        <end position="209"/>
    </location>
</feature>
<feature type="compositionally biased region" description="Polar residues" evidence="1">
    <location>
        <begin position="417"/>
        <end position="431"/>
    </location>
</feature>
<feature type="domain" description="DUF4283" evidence="6">
    <location>
        <begin position="34"/>
        <end position="103"/>
    </location>
</feature>
<dbReference type="Pfam" id="PF03372">
    <property type="entry name" value="Exo_endo_phos"/>
    <property type="match status" value="1"/>
</dbReference>
<evidence type="ECO:0000259" key="2">
    <source>
        <dbReference type="Pfam" id="PF00078"/>
    </source>
</evidence>
<feature type="compositionally biased region" description="Basic and acidic residues" evidence="1">
    <location>
        <begin position="436"/>
        <end position="463"/>
    </location>
</feature>
<name>A0A2N9F707_FAGSY</name>